<keyword evidence="2" id="KW-1185">Reference proteome</keyword>
<comment type="caution">
    <text evidence="1">The sequence shown here is derived from an EMBL/GenBank/DDBJ whole genome shotgun (WGS) entry which is preliminary data.</text>
</comment>
<dbReference type="AlphaFoldDB" id="A0A3M6QYJ5"/>
<organism evidence="1 2">
    <name type="scientific">Corticibacter populi</name>
    <dbReference type="NCBI Taxonomy" id="1550736"/>
    <lineage>
        <taxon>Bacteria</taxon>
        <taxon>Pseudomonadati</taxon>
        <taxon>Pseudomonadota</taxon>
        <taxon>Betaproteobacteria</taxon>
        <taxon>Burkholderiales</taxon>
        <taxon>Comamonadaceae</taxon>
        <taxon>Corticibacter</taxon>
    </lineage>
</organism>
<dbReference type="RefSeq" id="WP_122226085.1">
    <property type="nucleotide sequence ID" value="NZ_RDQO01000001.1"/>
</dbReference>
<protein>
    <submittedName>
        <fullName evidence="1">Uncharacterized protein</fullName>
    </submittedName>
</protein>
<dbReference type="EMBL" id="RDQO01000001">
    <property type="protein sequence ID" value="RMX07963.1"/>
    <property type="molecule type" value="Genomic_DNA"/>
</dbReference>
<gene>
    <name evidence="1" type="ORF">D8I35_02225</name>
</gene>
<proteinExistence type="predicted"/>
<accession>A0A3M6QYJ5</accession>
<reference evidence="1 2" key="1">
    <citation type="submission" date="2018-10" db="EMBL/GenBank/DDBJ databases">
        <title>Draft genome of Cortibacter populi DSM10536.</title>
        <authorList>
            <person name="Bernier A.-M."/>
            <person name="Bernard K."/>
        </authorList>
    </citation>
    <scope>NUCLEOTIDE SEQUENCE [LARGE SCALE GENOMIC DNA]</scope>
    <source>
        <strain evidence="1 2">DSM 105136</strain>
    </source>
</reference>
<evidence type="ECO:0000313" key="2">
    <source>
        <dbReference type="Proteomes" id="UP000278006"/>
    </source>
</evidence>
<name>A0A3M6QYJ5_9BURK</name>
<dbReference type="Proteomes" id="UP000278006">
    <property type="component" value="Unassembled WGS sequence"/>
</dbReference>
<evidence type="ECO:0000313" key="1">
    <source>
        <dbReference type="EMBL" id="RMX07963.1"/>
    </source>
</evidence>
<sequence>MTQARTHRIAILAPSAPTLLDAVPKTDLGHALEKKVTPPYRPVLRKTPASDLALEQDDLASHPADVAAFITHARHAIERRCVSAY</sequence>
<dbReference type="OrthoDB" id="7058480at2"/>